<accession>A0A0A9B1D3</accession>
<name>A0A0A9B1D3_ARUDO</name>
<protein>
    <submittedName>
        <fullName evidence="1">Uncharacterized protein</fullName>
    </submittedName>
</protein>
<evidence type="ECO:0000313" key="1">
    <source>
        <dbReference type="EMBL" id="JAD55963.1"/>
    </source>
</evidence>
<reference evidence="1" key="2">
    <citation type="journal article" date="2015" name="Data Brief">
        <title>Shoot transcriptome of the giant reed, Arundo donax.</title>
        <authorList>
            <person name="Barrero R.A."/>
            <person name="Guerrero F.D."/>
            <person name="Moolhuijzen P."/>
            <person name="Goolsby J.A."/>
            <person name="Tidwell J."/>
            <person name="Bellgard S.E."/>
            <person name="Bellgard M.I."/>
        </authorList>
    </citation>
    <scope>NUCLEOTIDE SEQUENCE</scope>
    <source>
        <tissue evidence="1">Shoot tissue taken approximately 20 cm above the soil surface</tissue>
    </source>
</reference>
<reference evidence="1" key="1">
    <citation type="submission" date="2014-09" db="EMBL/GenBank/DDBJ databases">
        <authorList>
            <person name="Magalhaes I.L.F."/>
            <person name="Oliveira U."/>
            <person name="Santos F.R."/>
            <person name="Vidigal T.H.D.A."/>
            <person name="Brescovit A.D."/>
            <person name="Santos A.J."/>
        </authorList>
    </citation>
    <scope>NUCLEOTIDE SEQUENCE</scope>
    <source>
        <tissue evidence="1">Shoot tissue taken approximately 20 cm above the soil surface</tissue>
    </source>
</reference>
<dbReference type="EMBL" id="GBRH01241932">
    <property type="protein sequence ID" value="JAD55963.1"/>
    <property type="molecule type" value="Transcribed_RNA"/>
</dbReference>
<proteinExistence type="predicted"/>
<sequence>MWQSSFCTRKLLPYQGHGLHSQQSLSSIAQHPFQ</sequence>
<organism evidence="1">
    <name type="scientific">Arundo donax</name>
    <name type="common">Giant reed</name>
    <name type="synonym">Donax arundinaceus</name>
    <dbReference type="NCBI Taxonomy" id="35708"/>
    <lineage>
        <taxon>Eukaryota</taxon>
        <taxon>Viridiplantae</taxon>
        <taxon>Streptophyta</taxon>
        <taxon>Embryophyta</taxon>
        <taxon>Tracheophyta</taxon>
        <taxon>Spermatophyta</taxon>
        <taxon>Magnoliopsida</taxon>
        <taxon>Liliopsida</taxon>
        <taxon>Poales</taxon>
        <taxon>Poaceae</taxon>
        <taxon>PACMAD clade</taxon>
        <taxon>Arundinoideae</taxon>
        <taxon>Arundineae</taxon>
        <taxon>Arundo</taxon>
    </lineage>
</organism>
<dbReference type="AlphaFoldDB" id="A0A0A9B1D3"/>